<evidence type="ECO:0000313" key="2">
    <source>
        <dbReference type="EMBL" id="NMO76995.1"/>
    </source>
</evidence>
<dbReference type="GO" id="GO:0016787">
    <property type="term" value="F:hydrolase activity"/>
    <property type="evidence" value="ECO:0007669"/>
    <property type="project" value="UniProtKB-KW"/>
</dbReference>
<keyword evidence="2" id="KW-0378">Hydrolase</keyword>
<name>A0A7Y0K882_9BACI</name>
<dbReference type="Pfam" id="PF07486">
    <property type="entry name" value="Hydrolase_2"/>
    <property type="match status" value="1"/>
</dbReference>
<dbReference type="Proteomes" id="UP000588491">
    <property type="component" value="Unassembled WGS sequence"/>
</dbReference>
<keyword evidence="3" id="KW-1185">Reference proteome</keyword>
<dbReference type="InterPro" id="IPR042047">
    <property type="entry name" value="SleB_dom1"/>
</dbReference>
<proteinExistence type="predicted"/>
<accession>A0A7Y0K882</accession>
<dbReference type="EMBL" id="JABBPK010000001">
    <property type="protein sequence ID" value="NMO76995.1"/>
    <property type="molecule type" value="Genomic_DNA"/>
</dbReference>
<evidence type="ECO:0000259" key="1">
    <source>
        <dbReference type="Pfam" id="PF07486"/>
    </source>
</evidence>
<gene>
    <name evidence="2" type="ORF">HHU08_08320</name>
</gene>
<dbReference type="AlphaFoldDB" id="A0A7Y0K882"/>
<dbReference type="Gene3D" id="6.20.240.60">
    <property type="match status" value="1"/>
</dbReference>
<evidence type="ECO:0000313" key="3">
    <source>
        <dbReference type="Proteomes" id="UP000588491"/>
    </source>
</evidence>
<organism evidence="2 3">
    <name type="scientific">Niallia alba</name>
    <dbReference type="NCBI Taxonomy" id="2729105"/>
    <lineage>
        <taxon>Bacteria</taxon>
        <taxon>Bacillati</taxon>
        <taxon>Bacillota</taxon>
        <taxon>Bacilli</taxon>
        <taxon>Bacillales</taxon>
        <taxon>Bacillaceae</taxon>
        <taxon>Niallia</taxon>
    </lineage>
</organism>
<dbReference type="InterPro" id="IPR011105">
    <property type="entry name" value="Cell_wall_hydrolase_SleB"/>
</dbReference>
<comment type="caution">
    <text evidence="2">The sequence shown here is derived from an EMBL/GenBank/DDBJ whole genome shotgun (WGS) entry which is preliminary data.</text>
</comment>
<feature type="domain" description="Cell wall hydrolase SleB" evidence="1">
    <location>
        <begin position="78"/>
        <end position="175"/>
    </location>
</feature>
<dbReference type="RefSeq" id="WP_016200766.1">
    <property type="nucleotide sequence ID" value="NZ_JABBPK010000001.1"/>
</dbReference>
<sequence>MKQLLFIAIIFTLISSSYIYVPSIAKAETISTEKTTTVSTRKFAVDKKENVSASDESTAITNNEKNLLARLVHAEAKGEPFAGKVAVADVVLNRVENEQFPDTVENVIYEKNAFQPVQNGSIHKKADKESREAVEEALKNGKENKELLYFYNPDTATSDWIFTRKVMKKIGNHAFSI</sequence>
<protein>
    <submittedName>
        <fullName evidence="2">Cell wall hydrolase</fullName>
    </submittedName>
</protein>
<dbReference type="Gene3D" id="1.10.10.2520">
    <property type="entry name" value="Cell wall hydrolase SleB, domain 1"/>
    <property type="match status" value="1"/>
</dbReference>
<reference evidence="2 3" key="1">
    <citation type="submission" date="2020-04" db="EMBL/GenBank/DDBJ databases">
        <title>Bacillus sp. UniB3 isolated from commercial digestive syrup.</title>
        <authorList>
            <person name="Thorat V."/>
            <person name="Kirdat K."/>
            <person name="Tiwarekar B."/>
            <person name="Yadav A."/>
        </authorList>
    </citation>
    <scope>NUCLEOTIDE SEQUENCE [LARGE SCALE GENOMIC DNA]</scope>
    <source>
        <strain evidence="2 3">UniB3</strain>
    </source>
</reference>